<dbReference type="RefSeq" id="WP_013575160.1">
    <property type="nucleotide sequence ID" value="NC_015061.1"/>
</dbReference>
<keyword evidence="3" id="KW-1005">Bacterial flagellum biogenesis</keyword>
<accession>A0A0H3F962</accession>
<dbReference type="EMBL" id="CP002505">
    <property type="protein sequence ID" value="ADW73458.1"/>
    <property type="molecule type" value="Genomic_DNA"/>
</dbReference>
<dbReference type="SUPFAM" id="SSF140566">
    <property type="entry name" value="FlgN-like"/>
    <property type="match status" value="1"/>
</dbReference>
<reference evidence="6 8" key="3">
    <citation type="submission" date="2024-09" db="EMBL/GenBank/DDBJ databases">
        <title>Genomes of Rahnella.</title>
        <authorList>
            <person name="Mnguni F.C."/>
            <person name="Shin G.Y."/>
            <person name="Coutinho T."/>
        </authorList>
    </citation>
    <scope>NUCLEOTIDE SEQUENCE [LARGE SCALE GENOMIC DNA]</scope>
    <source>
        <strain evidence="6 8">20WA0057</strain>
    </source>
</reference>
<dbReference type="Pfam" id="PF05130">
    <property type="entry name" value="FlgN"/>
    <property type="match status" value="1"/>
</dbReference>
<keyword evidence="8" id="KW-1185">Reference proteome</keyword>
<comment type="function">
    <text evidence="1">Required for the efficient initiation of filament assembly.</text>
</comment>
<dbReference type="HOGENOM" id="CLU_137423_2_0_6"/>
<evidence type="ECO:0000313" key="6">
    <source>
        <dbReference type="EMBL" id="MFD3224638.1"/>
    </source>
</evidence>
<dbReference type="Proteomes" id="UP001598201">
    <property type="component" value="Unassembled WGS sequence"/>
</dbReference>
<gene>
    <name evidence="5" type="ordered locus">Rahaq_1840</name>
    <name evidence="6" type="ORF">ACFPK4_13930</name>
</gene>
<dbReference type="AlphaFoldDB" id="A0A0H3F962"/>
<evidence type="ECO:0000256" key="1">
    <source>
        <dbReference type="ARBA" id="ARBA00002397"/>
    </source>
</evidence>
<evidence type="ECO:0000256" key="4">
    <source>
        <dbReference type="SAM" id="MobiDB-lite"/>
    </source>
</evidence>
<dbReference type="InterPro" id="IPR036679">
    <property type="entry name" value="FlgN-like_sf"/>
</dbReference>
<name>A0A0H3F962_RAHSY</name>
<dbReference type="Proteomes" id="UP000007257">
    <property type="component" value="Chromosome"/>
</dbReference>
<feature type="region of interest" description="Disordered" evidence="4">
    <location>
        <begin position="61"/>
        <end position="80"/>
    </location>
</feature>
<dbReference type="eggNOG" id="COG3418">
    <property type="taxonomic scope" value="Bacteria"/>
</dbReference>
<reference evidence="5 7" key="2">
    <citation type="journal article" date="2012" name="J. Bacteriol.">
        <title>Complete Genome Sequence of Rahnella sp. Strain Y9602, a Gammaproteobacterium Isolate from Metal- and Radionuclide-Contaminated Soil.</title>
        <authorList>
            <person name="Martinez R.J."/>
            <person name="Bruce D."/>
            <person name="Detter C."/>
            <person name="Goodwin L.A."/>
            <person name="Han J."/>
            <person name="Han C.S."/>
            <person name="Held B."/>
            <person name="Land M.L."/>
            <person name="Mikhailova N."/>
            <person name="Nolan M."/>
            <person name="Pennacchio L."/>
            <person name="Pitluck S."/>
            <person name="Tapia R."/>
            <person name="Woyke T."/>
            <person name="Sobecky P.A."/>
        </authorList>
    </citation>
    <scope>NUCLEOTIDE SEQUENCE [LARGE SCALE GENOMIC DNA]</scope>
    <source>
        <strain evidence="5 7">Y9602</strain>
    </source>
</reference>
<dbReference type="InterPro" id="IPR007809">
    <property type="entry name" value="FlgN-like"/>
</dbReference>
<evidence type="ECO:0000313" key="7">
    <source>
        <dbReference type="Proteomes" id="UP000007257"/>
    </source>
</evidence>
<evidence type="ECO:0000256" key="3">
    <source>
        <dbReference type="ARBA" id="ARBA00022795"/>
    </source>
</evidence>
<dbReference type="EMBL" id="JBHUCJ010000031">
    <property type="protein sequence ID" value="MFD3224638.1"/>
    <property type="molecule type" value="Genomic_DNA"/>
</dbReference>
<keyword evidence="6" id="KW-0282">Flagellum</keyword>
<protein>
    <submittedName>
        <fullName evidence="6">Flagella synthesis protein FlgN</fullName>
    </submittedName>
    <submittedName>
        <fullName evidence="5">FlgN family protein</fullName>
    </submittedName>
</protein>
<reference evidence="7" key="1">
    <citation type="submission" date="2011-01" db="EMBL/GenBank/DDBJ databases">
        <title>Complete sequence of chromosome of Rahnella sp. Y9602.</title>
        <authorList>
            <consortium name="US DOE Joint Genome Institute"/>
            <person name="Lucas S."/>
            <person name="Copeland A."/>
            <person name="Lapidus A."/>
            <person name="Cheng J.-F."/>
            <person name="Goodwin L."/>
            <person name="Pitluck S."/>
            <person name="Lu M."/>
            <person name="Detter J.C."/>
            <person name="Han C."/>
            <person name="Tapia R."/>
            <person name="Land M."/>
            <person name="Hauser L."/>
            <person name="Kyrpides N."/>
            <person name="Ivanova N."/>
            <person name="Ovchinnikova G."/>
            <person name="Pagani I."/>
            <person name="Sobecky P.A."/>
            <person name="Martinez R.J."/>
            <person name="Woyke T."/>
        </authorList>
    </citation>
    <scope>NUCLEOTIDE SEQUENCE [LARGE SCALE GENOMIC DNA]</scope>
    <source>
        <strain evidence="7">Y9602</strain>
    </source>
</reference>
<evidence type="ECO:0000313" key="5">
    <source>
        <dbReference type="EMBL" id="ADW73458.1"/>
    </source>
</evidence>
<dbReference type="KEGG" id="rah:Rahaq_1840"/>
<keyword evidence="6" id="KW-0969">Cilium</keyword>
<proteinExistence type="inferred from homology"/>
<dbReference type="GO" id="GO:0044780">
    <property type="term" value="P:bacterial-type flagellum assembly"/>
    <property type="evidence" value="ECO:0007669"/>
    <property type="project" value="InterPro"/>
</dbReference>
<keyword evidence="6" id="KW-0966">Cell projection</keyword>
<dbReference type="OrthoDB" id="6462803at2"/>
<dbReference type="Gene3D" id="1.20.58.300">
    <property type="entry name" value="FlgN-like"/>
    <property type="match status" value="1"/>
</dbReference>
<dbReference type="GeneID" id="95417533"/>
<evidence type="ECO:0000256" key="2">
    <source>
        <dbReference type="ARBA" id="ARBA00007703"/>
    </source>
</evidence>
<comment type="similarity">
    <text evidence="2">Belongs to the FlgN family.</text>
</comment>
<organism evidence="5 7">
    <name type="scientific">Rahnella sp. (strain Y9602)</name>
    <dbReference type="NCBI Taxonomy" id="2703885"/>
    <lineage>
        <taxon>Bacteria</taxon>
        <taxon>Pseudomonadati</taxon>
        <taxon>Pseudomonadota</taxon>
        <taxon>Gammaproteobacteria</taxon>
        <taxon>Enterobacterales</taxon>
        <taxon>Yersiniaceae</taxon>
        <taxon>Rahnella</taxon>
    </lineage>
</organism>
<evidence type="ECO:0000313" key="8">
    <source>
        <dbReference type="Proteomes" id="UP001598201"/>
    </source>
</evidence>
<sequence>MKNFIKTMTTLVETLQALDQVINHEQTILCSGRVNGAALQHITEQKSSLLATVDYLDKQRRQHDERLRQTAPYSDPQGQSQPEIAAMWQDIVQMTARLSQINRHNGMLLGKQIAYNTEALAILNASQTQKFYGPNGQETVSGQTVRKISV</sequence>